<reference evidence="7" key="1">
    <citation type="journal article" date="2019" name="Int. J. Syst. Evol. Microbiol.">
        <title>The Global Catalogue of Microorganisms (GCM) 10K type strain sequencing project: providing services to taxonomists for standard genome sequencing and annotation.</title>
        <authorList>
            <consortium name="The Broad Institute Genomics Platform"/>
            <consortium name="The Broad Institute Genome Sequencing Center for Infectious Disease"/>
            <person name="Wu L."/>
            <person name="Ma J."/>
        </authorList>
    </citation>
    <scope>NUCLEOTIDE SEQUENCE [LARGE SCALE GENOMIC DNA]</scope>
    <source>
        <strain evidence="7">JCM 3369</strain>
    </source>
</reference>
<dbReference type="CDD" id="cd03801">
    <property type="entry name" value="GT4_PimA-like"/>
    <property type="match status" value="1"/>
</dbReference>
<dbReference type="EMBL" id="JBHSXS010000024">
    <property type="protein sequence ID" value="MFC6884115.1"/>
    <property type="molecule type" value="Genomic_DNA"/>
</dbReference>
<evidence type="ECO:0000256" key="3">
    <source>
        <dbReference type="SAM" id="MobiDB-lite"/>
    </source>
</evidence>
<dbReference type="InterPro" id="IPR050194">
    <property type="entry name" value="Glycosyltransferase_grp1"/>
</dbReference>
<accession>A0ABW2CT93</accession>
<keyword evidence="1 6" id="KW-0328">Glycosyltransferase</keyword>
<evidence type="ECO:0000259" key="4">
    <source>
        <dbReference type="Pfam" id="PF00534"/>
    </source>
</evidence>
<evidence type="ECO:0000256" key="2">
    <source>
        <dbReference type="ARBA" id="ARBA00022679"/>
    </source>
</evidence>
<dbReference type="Pfam" id="PF00534">
    <property type="entry name" value="Glycos_transf_1"/>
    <property type="match status" value="1"/>
</dbReference>
<keyword evidence="7" id="KW-1185">Reference proteome</keyword>
<organism evidence="6 7">
    <name type="scientific">Actinomadura yumaensis</name>
    <dbReference type="NCBI Taxonomy" id="111807"/>
    <lineage>
        <taxon>Bacteria</taxon>
        <taxon>Bacillati</taxon>
        <taxon>Actinomycetota</taxon>
        <taxon>Actinomycetes</taxon>
        <taxon>Streptosporangiales</taxon>
        <taxon>Thermomonosporaceae</taxon>
        <taxon>Actinomadura</taxon>
    </lineage>
</organism>
<sequence>MNDVRPGASAAAVAGLRIAIVNWRDPWHPAAGGAERYAWELARRFAAAGARVTYVTCRSPGQRRRERVEGVEFARMGGRFTVYPRVLAWTMARRRRFDAVIDCQNGIPFFTPWALPRRVPVFCSIFHVHDAQFGLYFPGWLAWVGRMLEGPVARWTYRRHACTAISLTTMTALRERLAWTGPVYLVPVGVTVPEALPEAVPAGRGAGPELVCVTRLVPHKRVERILDLAERLRDQRPGLRIGIVGRGPEAERLAAEVAARGLSDAVVLHGFVSEEEKAALVARADLHLSASQGEGWGLCVAEAAAFGVPTVAYDVDGLRDAVRDGVTGWLVPEGDDLAGTVERALKELDDPSRRARIAADCRAWAGEFDWARSAARMADLVAAAVRNGTSSTADSGAHVVSGYGDGHPRVVEGPLRDEILRDPGAALTARPATPLERLLGHPDGVPNGPAGCVPDGPADGVPDGPAGGGVRGGSAGGG</sequence>
<dbReference type="SUPFAM" id="SSF53756">
    <property type="entry name" value="UDP-Glycosyltransferase/glycogen phosphorylase"/>
    <property type="match status" value="1"/>
</dbReference>
<gene>
    <name evidence="6" type="ORF">ACFQKB_30445</name>
</gene>
<proteinExistence type="predicted"/>
<name>A0ABW2CT93_9ACTN</name>
<keyword evidence="2 6" id="KW-0808">Transferase</keyword>
<feature type="region of interest" description="Disordered" evidence="3">
    <location>
        <begin position="436"/>
        <end position="478"/>
    </location>
</feature>
<dbReference type="InterPro" id="IPR001296">
    <property type="entry name" value="Glyco_trans_1"/>
</dbReference>
<dbReference type="PANTHER" id="PTHR45947:SF3">
    <property type="entry name" value="SULFOQUINOVOSYL TRANSFERASE SQD2"/>
    <property type="match status" value="1"/>
</dbReference>
<evidence type="ECO:0000256" key="1">
    <source>
        <dbReference type="ARBA" id="ARBA00022676"/>
    </source>
</evidence>
<dbReference type="Gene3D" id="3.40.50.2000">
    <property type="entry name" value="Glycogen Phosphorylase B"/>
    <property type="match status" value="2"/>
</dbReference>
<dbReference type="GO" id="GO:0016757">
    <property type="term" value="F:glycosyltransferase activity"/>
    <property type="evidence" value="ECO:0007669"/>
    <property type="project" value="UniProtKB-KW"/>
</dbReference>
<evidence type="ECO:0000313" key="6">
    <source>
        <dbReference type="EMBL" id="MFC6884115.1"/>
    </source>
</evidence>
<feature type="compositionally biased region" description="Gly residues" evidence="3">
    <location>
        <begin position="465"/>
        <end position="478"/>
    </location>
</feature>
<comment type="caution">
    <text evidence="6">The sequence shown here is derived from an EMBL/GenBank/DDBJ whole genome shotgun (WGS) entry which is preliminary data.</text>
</comment>
<feature type="region of interest" description="Disordered" evidence="3">
    <location>
        <begin position="391"/>
        <end position="410"/>
    </location>
</feature>
<dbReference type="RefSeq" id="WP_160822065.1">
    <property type="nucleotide sequence ID" value="NZ_JBHSXS010000024.1"/>
</dbReference>
<protein>
    <submittedName>
        <fullName evidence="6">Glycosyltransferase family 4 protein</fullName>
        <ecNumber evidence="6">2.4.-.-</ecNumber>
    </submittedName>
</protein>
<feature type="compositionally biased region" description="Low complexity" evidence="3">
    <location>
        <begin position="451"/>
        <end position="464"/>
    </location>
</feature>
<feature type="domain" description="Glycosyl transferase family 1" evidence="4">
    <location>
        <begin position="208"/>
        <end position="350"/>
    </location>
</feature>
<dbReference type="PANTHER" id="PTHR45947">
    <property type="entry name" value="SULFOQUINOVOSYL TRANSFERASE SQD2"/>
    <property type="match status" value="1"/>
</dbReference>
<dbReference type="Proteomes" id="UP001596380">
    <property type="component" value="Unassembled WGS sequence"/>
</dbReference>
<feature type="domain" description="Glycosyltransferase subfamily 4-like N-terminal" evidence="5">
    <location>
        <begin position="32"/>
        <end position="190"/>
    </location>
</feature>
<dbReference type="Pfam" id="PF13439">
    <property type="entry name" value="Glyco_transf_4"/>
    <property type="match status" value="1"/>
</dbReference>
<dbReference type="EC" id="2.4.-.-" evidence="6"/>
<evidence type="ECO:0000259" key="5">
    <source>
        <dbReference type="Pfam" id="PF13439"/>
    </source>
</evidence>
<evidence type="ECO:0000313" key="7">
    <source>
        <dbReference type="Proteomes" id="UP001596380"/>
    </source>
</evidence>
<dbReference type="InterPro" id="IPR028098">
    <property type="entry name" value="Glyco_trans_4-like_N"/>
</dbReference>